<sequence length="258" mass="29115">MLSDLQQQRHVELEGTVNLRNLGGYHTKDGTKTTKWGVLYRGDTLGHVPSDVAQRTLVNALHIHNAYDMRNRYEVARQPYHIPNINRYAVPIDTRQLSENVQVGDCLNDTAAVVKAMQDVYRDLVRSHGKAIGKFIKGFLNSKPSPQNATIFHCTAGKDRTGWAAYVILTLLDVEERDKRLDYILTNNYYGCPRDVAEYLRCKGVGKEVTTALWAAFEELVDAGMNEVNKLGGMEAYAKSHMGLTDDDIQQLRDVMLE</sequence>
<protein>
    <recommendedName>
        <fullName evidence="3">Tyrosine specific protein phosphatases domain-containing protein</fullName>
    </recommendedName>
</protein>
<dbReference type="GO" id="GO:0004721">
    <property type="term" value="F:phosphoprotein phosphatase activity"/>
    <property type="evidence" value="ECO:0007669"/>
    <property type="project" value="InterPro"/>
</dbReference>
<evidence type="ECO:0000313" key="1">
    <source>
        <dbReference type="EMBL" id="KPA84386.1"/>
    </source>
</evidence>
<dbReference type="SUPFAM" id="SSF52799">
    <property type="entry name" value="(Phosphotyrosine protein) phosphatases II"/>
    <property type="match status" value="1"/>
</dbReference>
<dbReference type="PROSITE" id="PS00383">
    <property type="entry name" value="TYR_PHOSPHATASE_1"/>
    <property type="match status" value="1"/>
</dbReference>
<dbReference type="Pfam" id="PF13350">
    <property type="entry name" value="Y_phosphatase3"/>
    <property type="match status" value="1"/>
</dbReference>
<dbReference type="OMA" id="HEVATHF"/>
<dbReference type="EMBL" id="LGTL01000003">
    <property type="protein sequence ID" value="KPA84387.1"/>
    <property type="molecule type" value="Genomic_DNA"/>
</dbReference>
<dbReference type="RefSeq" id="XP_015662825.1">
    <property type="nucleotide sequence ID" value="XM_015799347.1"/>
</dbReference>
<dbReference type="InterPro" id="IPR026893">
    <property type="entry name" value="Tyr/Ser_Pase_IphP-type"/>
</dbReference>
<dbReference type="GeneID" id="26902667"/>
<dbReference type="InterPro" id="IPR029021">
    <property type="entry name" value="Prot-tyrosine_phosphatase-like"/>
</dbReference>
<comment type="caution">
    <text evidence="1">The sequence shown here is derived from an EMBL/GenBank/DDBJ whole genome shotgun (WGS) entry which is preliminary data.</text>
</comment>
<dbReference type="OrthoDB" id="449382at2759"/>
<evidence type="ECO:0000313" key="2">
    <source>
        <dbReference type="Proteomes" id="UP000037923"/>
    </source>
</evidence>
<organism evidence="1 2">
    <name type="scientific">Leptomonas pyrrhocoris</name>
    <name type="common">Firebug parasite</name>
    <dbReference type="NCBI Taxonomy" id="157538"/>
    <lineage>
        <taxon>Eukaryota</taxon>
        <taxon>Discoba</taxon>
        <taxon>Euglenozoa</taxon>
        <taxon>Kinetoplastea</taxon>
        <taxon>Metakinetoplastina</taxon>
        <taxon>Trypanosomatida</taxon>
        <taxon>Trypanosomatidae</taxon>
        <taxon>Leishmaniinae</taxon>
        <taxon>Leptomonas</taxon>
    </lineage>
</organism>
<proteinExistence type="predicted"/>
<dbReference type="Proteomes" id="UP000037923">
    <property type="component" value="Unassembled WGS sequence"/>
</dbReference>
<dbReference type="InterPro" id="IPR016130">
    <property type="entry name" value="Tyr_Pase_AS"/>
</dbReference>
<dbReference type="VEuPathDB" id="TriTrypDB:LpyrH10_03_5230"/>
<reference evidence="1 2" key="1">
    <citation type="submission" date="2015-07" db="EMBL/GenBank/DDBJ databases">
        <title>High-quality genome of monoxenous trypanosomatid Leptomonas pyrrhocoris.</title>
        <authorList>
            <person name="Flegontov P."/>
            <person name="Butenko A."/>
            <person name="Firsov S."/>
            <person name="Vlcek C."/>
            <person name="Logacheva M.D."/>
            <person name="Field M."/>
            <person name="Filatov D."/>
            <person name="Flegontova O."/>
            <person name="Gerasimov E."/>
            <person name="Jackson A.P."/>
            <person name="Kelly S."/>
            <person name="Opperdoes F."/>
            <person name="O'Reilly A."/>
            <person name="Votypka J."/>
            <person name="Yurchenko V."/>
            <person name="Lukes J."/>
        </authorList>
    </citation>
    <scope>NUCLEOTIDE SEQUENCE [LARGE SCALE GENOMIC DNA]</scope>
    <source>
        <strain evidence="1">H10</strain>
    </source>
</reference>
<dbReference type="AlphaFoldDB" id="A0A0M9G838"/>
<keyword evidence="2" id="KW-1185">Reference proteome</keyword>
<name>A0A0M9G838_LEPPY</name>
<dbReference type="Gene3D" id="3.90.190.10">
    <property type="entry name" value="Protein tyrosine phosphatase superfamily"/>
    <property type="match status" value="1"/>
</dbReference>
<evidence type="ECO:0008006" key="3">
    <source>
        <dbReference type="Google" id="ProtNLM"/>
    </source>
</evidence>
<dbReference type="RefSeq" id="XP_015662826.1">
    <property type="nucleotide sequence ID" value="XM_015799348.1"/>
</dbReference>
<accession>A0A0M9G838</accession>
<dbReference type="EMBL" id="LGTL01000003">
    <property type="protein sequence ID" value="KPA84386.1"/>
    <property type="molecule type" value="Genomic_DNA"/>
</dbReference>
<gene>
    <name evidence="1" type="ORF">ABB37_02372</name>
</gene>